<dbReference type="VEuPathDB" id="FungiDB:F9C07_1838890"/>
<sequence>MKAREKTQLEISDVVAKESRDDRDISEKQGLCSIGTAYILSIVPAAHFGLPCLFSVSSAVSRGALFGFISRSGILSLIFRAERTKLKSSCAVCSFRRPMNSL</sequence>
<gene>
    <name evidence="1" type="ORF">BDV35DRAFT_164728</name>
</gene>
<dbReference type="EMBL" id="ML734553">
    <property type="protein sequence ID" value="KAB8252715.1"/>
    <property type="molecule type" value="Genomic_DNA"/>
</dbReference>
<protein>
    <submittedName>
        <fullName evidence="1">Uncharacterized protein</fullName>
    </submittedName>
</protein>
<dbReference type="AlphaFoldDB" id="A0A5N6HEK6"/>
<evidence type="ECO:0000313" key="1">
    <source>
        <dbReference type="EMBL" id="KAB8252715.1"/>
    </source>
</evidence>
<name>A0A5N6HEK6_ASPFL</name>
<dbReference type="Proteomes" id="UP000325434">
    <property type="component" value="Unassembled WGS sequence"/>
</dbReference>
<accession>A0A5N6HEK6</accession>
<organism evidence="1">
    <name type="scientific">Aspergillus flavus</name>
    <dbReference type="NCBI Taxonomy" id="5059"/>
    <lineage>
        <taxon>Eukaryota</taxon>
        <taxon>Fungi</taxon>
        <taxon>Dikarya</taxon>
        <taxon>Ascomycota</taxon>
        <taxon>Pezizomycotina</taxon>
        <taxon>Eurotiomycetes</taxon>
        <taxon>Eurotiomycetidae</taxon>
        <taxon>Eurotiales</taxon>
        <taxon>Aspergillaceae</taxon>
        <taxon>Aspergillus</taxon>
        <taxon>Aspergillus subgen. Circumdati</taxon>
    </lineage>
</organism>
<reference evidence="1" key="1">
    <citation type="submission" date="2019-04" db="EMBL/GenBank/DDBJ databases">
        <title>Friends and foes A comparative genomics study of 23 Aspergillus species from section Flavi.</title>
        <authorList>
            <consortium name="DOE Joint Genome Institute"/>
            <person name="Kjaerbolling I."/>
            <person name="Vesth T."/>
            <person name="Frisvad J.C."/>
            <person name="Nybo J.L."/>
            <person name="Theobald S."/>
            <person name="Kildgaard S."/>
            <person name="Isbrandt T."/>
            <person name="Kuo A."/>
            <person name="Sato A."/>
            <person name="Lyhne E.K."/>
            <person name="Kogle M.E."/>
            <person name="Wiebenga A."/>
            <person name="Kun R.S."/>
            <person name="Lubbers R.J."/>
            <person name="Makela M.R."/>
            <person name="Barry K."/>
            <person name="Chovatia M."/>
            <person name="Clum A."/>
            <person name="Daum C."/>
            <person name="Haridas S."/>
            <person name="He G."/>
            <person name="LaButti K."/>
            <person name="Lipzen A."/>
            <person name="Mondo S."/>
            <person name="Riley R."/>
            <person name="Salamov A."/>
            <person name="Simmons B.A."/>
            <person name="Magnuson J.K."/>
            <person name="Henrissat B."/>
            <person name="Mortensen U.H."/>
            <person name="Larsen T.O."/>
            <person name="Devries R.P."/>
            <person name="Grigoriev I.V."/>
            <person name="Machida M."/>
            <person name="Baker S.E."/>
            <person name="Andersen M.R."/>
        </authorList>
    </citation>
    <scope>NUCLEOTIDE SEQUENCE [LARGE SCALE GENOMIC DNA]</scope>
    <source>
        <strain evidence="1">CBS 121.62</strain>
    </source>
</reference>
<proteinExistence type="predicted"/>